<evidence type="ECO:0000313" key="2">
    <source>
        <dbReference type="EMBL" id="CAH0382352.1"/>
    </source>
</evidence>
<dbReference type="SUPFAM" id="SSF57850">
    <property type="entry name" value="RING/U-box"/>
    <property type="match status" value="1"/>
</dbReference>
<evidence type="ECO:0008006" key="4">
    <source>
        <dbReference type="Google" id="ProtNLM"/>
    </source>
</evidence>
<evidence type="ECO:0000313" key="3">
    <source>
        <dbReference type="Proteomes" id="UP001152759"/>
    </source>
</evidence>
<name>A0A9P0A233_BEMTA</name>
<organism evidence="2 3">
    <name type="scientific">Bemisia tabaci</name>
    <name type="common">Sweetpotato whitefly</name>
    <name type="synonym">Aleurodes tabaci</name>
    <dbReference type="NCBI Taxonomy" id="7038"/>
    <lineage>
        <taxon>Eukaryota</taxon>
        <taxon>Metazoa</taxon>
        <taxon>Ecdysozoa</taxon>
        <taxon>Arthropoda</taxon>
        <taxon>Hexapoda</taxon>
        <taxon>Insecta</taxon>
        <taxon>Pterygota</taxon>
        <taxon>Neoptera</taxon>
        <taxon>Paraneoptera</taxon>
        <taxon>Hemiptera</taxon>
        <taxon>Sternorrhyncha</taxon>
        <taxon>Aleyrodoidea</taxon>
        <taxon>Aleyrodidae</taxon>
        <taxon>Aleyrodinae</taxon>
        <taxon>Bemisia</taxon>
    </lineage>
</organism>
<protein>
    <recommendedName>
        <fullName evidence="4">RING-type domain-containing protein</fullName>
    </recommendedName>
</protein>
<dbReference type="KEGG" id="btab:109043967"/>
<reference evidence="2" key="1">
    <citation type="submission" date="2021-12" db="EMBL/GenBank/DDBJ databases">
        <authorList>
            <person name="King R."/>
        </authorList>
    </citation>
    <scope>NUCLEOTIDE SEQUENCE</scope>
</reference>
<dbReference type="EMBL" id="OU963862">
    <property type="protein sequence ID" value="CAH0382352.1"/>
    <property type="molecule type" value="Genomic_DNA"/>
</dbReference>
<dbReference type="AlphaFoldDB" id="A0A9P0A233"/>
<gene>
    <name evidence="2" type="ORF">BEMITA_LOCUS1904</name>
</gene>
<keyword evidence="3" id="KW-1185">Reference proteome</keyword>
<sequence>MSDKGFEEVMKQNYLRTVKELVCPGCDERLLRWPVRTCILGHGVCRLCRDQMKLCPVCNLPLVNEKSKVLDKFLRLLYDEYAKLKIDTRIKATAPTTTPKVTARRPPVHPPVGYRRRNRQTPPGGGPGPRPVGSTGPHRPPPRPLFTLPCPRLPFAAPHHGPPLAFIPRAATLPLMKD</sequence>
<dbReference type="Proteomes" id="UP001152759">
    <property type="component" value="Chromosome 1"/>
</dbReference>
<proteinExistence type="predicted"/>
<feature type="region of interest" description="Disordered" evidence="1">
    <location>
        <begin position="95"/>
        <end position="149"/>
    </location>
</feature>
<evidence type="ECO:0000256" key="1">
    <source>
        <dbReference type="SAM" id="MobiDB-lite"/>
    </source>
</evidence>
<accession>A0A9P0A233</accession>